<reference evidence="2" key="1">
    <citation type="journal article" date="2014" name="Proc. Natl. Acad. Sci. U.S.A.">
        <title>Extensive sampling of basidiomycete genomes demonstrates inadequacy of the white-rot/brown-rot paradigm for wood decay fungi.</title>
        <authorList>
            <person name="Riley R."/>
            <person name="Salamov A.A."/>
            <person name="Brown D.W."/>
            <person name="Nagy L.G."/>
            <person name="Floudas D."/>
            <person name="Held B.W."/>
            <person name="Levasseur A."/>
            <person name="Lombard V."/>
            <person name="Morin E."/>
            <person name="Otillar R."/>
            <person name="Lindquist E.A."/>
            <person name="Sun H."/>
            <person name="LaButti K.M."/>
            <person name="Schmutz J."/>
            <person name="Jabbour D."/>
            <person name="Luo H."/>
            <person name="Baker S.E."/>
            <person name="Pisabarro A.G."/>
            <person name="Walton J.D."/>
            <person name="Blanchette R.A."/>
            <person name="Henrissat B."/>
            <person name="Martin F."/>
            <person name="Cullen D."/>
            <person name="Hibbett D.S."/>
            <person name="Grigoriev I.V."/>
        </authorList>
    </citation>
    <scope>NUCLEOTIDE SEQUENCE [LARGE SCALE GENOMIC DNA]</scope>
    <source>
        <strain evidence="2">MUCL 33604</strain>
    </source>
</reference>
<accession>A0A067PPD5</accession>
<evidence type="ECO:0000313" key="2">
    <source>
        <dbReference type="Proteomes" id="UP000027265"/>
    </source>
</evidence>
<keyword evidence="2" id="KW-1185">Reference proteome</keyword>
<proteinExistence type="predicted"/>
<dbReference type="AlphaFoldDB" id="A0A067PPD5"/>
<organism evidence="1 2">
    <name type="scientific">Jaapia argillacea MUCL 33604</name>
    <dbReference type="NCBI Taxonomy" id="933084"/>
    <lineage>
        <taxon>Eukaryota</taxon>
        <taxon>Fungi</taxon>
        <taxon>Dikarya</taxon>
        <taxon>Basidiomycota</taxon>
        <taxon>Agaricomycotina</taxon>
        <taxon>Agaricomycetes</taxon>
        <taxon>Agaricomycetidae</taxon>
        <taxon>Jaapiales</taxon>
        <taxon>Jaapiaceae</taxon>
        <taxon>Jaapia</taxon>
    </lineage>
</organism>
<sequence length="59" mass="6422">MPDDDCDCGDCDCDCGDCNCDCCDVDLSGPCFDNICSSLCMSSFCNGEVQIDQENINFR</sequence>
<dbReference type="HOGENOM" id="CLU_2961098_0_0_1"/>
<protein>
    <submittedName>
        <fullName evidence="1">Uncharacterized protein</fullName>
    </submittedName>
</protein>
<gene>
    <name evidence="1" type="ORF">JAAARDRAFT_36153</name>
</gene>
<dbReference type="EMBL" id="KL197721">
    <property type="protein sequence ID" value="KDQ56663.1"/>
    <property type="molecule type" value="Genomic_DNA"/>
</dbReference>
<dbReference type="Proteomes" id="UP000027265">
    <property type="component" value="Unassembled WGS sequence"/>
</dbReference>
<dbReference type="InParanoid" id="A0A067PPD5"/>
<name>A0A067PPD5_9AGAM</name>
<evidence type="ECO:0000313" key="1">
    <source>
        <dbReference type="EMBL" id="KDQ56663.1"/>
    </source>
</evidence>